<protein>
    <recommendedName>
        <fullName evidence="1">At2g29880-like C-terminal domain-containing protein</fullName>
    </recommendedName>
</protein>
<organism evidence="2 3">
    <name type="scientific">Capsella rubella</name>
    <dbReference type="NCBI Taxonomy" id="81985"/>
    <lineage>
        <taxon>Eukaryota</taxon>
        <taxon>Viridiplantae</taxon>
        <taxon>Streptophyta</taxon>
        <taxon>Embryophyta</taxon>
        <taxon>Tracheophyta</taxon>
        <taxon>Spermatophyta</taxon>
        <taxon>Magnoliopsida</taxon>
        <taxon>eudicotyledons</taxon>
        <taxon>Gunneridae</taxon>
        <taxon>Pentapetalae</taxon>
        <taxon>rosids</taxon>
        <taxon>malvids</taxon>
        <taxon>Brassicales</taxon>
        <taxon>Brassicaceae</taxon>
        <taxon>Camelineae</taxon>
        <taxon>Capsella</taxon>
    </lineage>
</organism>
<dbReference type="InterPro" id="IPR056253">
    <property type="entry name" value="At2g29880-like_C"/>
</dbReference>
<sequence length="113" mass="13495">MGLKMRQSFFCQLLDSLRFSSGFGWDPEKKKFTPTYEVWDDFMKIFGMIQRRWEKETEEKEFGDKANNVWDGIKEILDLTDDMRNEAMTLVHSLGMKFGFVHISIEERKGWII</sequence>
<evidence type="ECO:0000313" key="2">
    <source>
        <dbReference type="EMBL" id="EOA39191.1"/>
    </source>
</evidence>
<dbReference type="AlphaFoldDB" id="R0GTQ8"/>
<dbReference type="PANTHER" id="PTHR47864">
    <property type="entry name" value="TRANSMEMBRANE PROTEIN"/>
    <property type="match status" value="1"/>
</dbReference>
<dbReference type="Pfam" id="PF24769">
    <property type="entry name" value="At2g29880_C"/>
    <property type="match status" value="1"/>
</dbReference>
<proteinExistence type="predicted"/>
<name>R0GTQ8_9BRAS</name>
<dbReference type="PANTHER" id="PTHR47864:SF8">
    <property type="entry name" value="MYB_SANT-LIKE DOMAIN-CONTAINING PROTEIN"/>
    <property type="match status" value="1"/>
</dbReference>
<dbReference type="EMBL" id="KB870805">
    <property type="protein sequence ID" value="EOA39191.1"/>
    <property type="molecule type" value="Genomic_DNA"/>
</dbReference>
<gene>
    <name evidence="2" type="ORF">CARUB_v10012158mg</name>
</gene>
<feature type="domain" description="At2g29880-like C-terminal" evidence="1">
    <location>
        <begin position="69"/>
        <end position="112"/>
    </location>
</feature>
<reference evidence="3" key="1">
    <citation type="journal article" date="2013" name="Nat. Genet.">
        <title>The Capsella rubella genome and the genomic consequences of rapid mating system evolution.</title>
        <authorList>
            <person name="Slotte T."/>
            <person name="Hazzouri K.M."/>
            <person name="Agren J.A."/>
            <person name="Koenig D."/>
            <person name="Maumus F."/>
            <person name="Guo Y.L."/>
            <person name="Steige K."/>
            <person name="Platts A.E."/>
            <person name="Escobar J.S."/>
            <person name="Newman L.K."/>
            <person name="Wang W."/>
            <person name="Mandakova T."/>
            <person name="Vello E."/>
            <person name="Smith L.M."/>
            <person name="Henz S.R."/>
            <person name="Steffen J."/>
            <person name="Takuno S."/>
            <person name="Brandvain Y."/>
            <person name="Coop G."/>
            <person name="Andolfatto P."/>
            <person name="Hu T.T."/>
            <person name="Blanchette M."/>
            <person name="Clark R.M."/>
            <person name="Quesneville H."/>
            <person name="Nordborg M."/>
            <person name="Gaut B.S."/>
            <person name="Lysak M.A."/>
            <person name="Jenkins J."/>
            <person name="Grimwood J."/>
            <person name="Chapman J."/>
            <person name="Prochnik S."/>
            <person name="Shu S."/>
            <person name="Rokhsar D."/>
            <person name="Schmutz J."/>
            <person name="Weigel D."/>
            <person name="Wright S.I."/>
        </authorList>
    </citation>
    <scope>NUCLEOTIDE SEQUENCE [LARGE SCALE GENOMIC DNA]</scope>
    <source>
        <strain evidence="3">cv. Monte Gargano</strain>
    </source>
</reference>
<evidence type="ECO:0000259" key="1">
    <source>
        <dbReference type="Pfam" id="PF24769"/>
    </source>
</evidence>
<keyword evidence="3" id="KW-1185">Reference proteome</keyword>
<dbReference type="Proteomes" id="UP000029121">
    <property type="component" value="Unassembled WGS sequence"/>
</dbReference>
<accession>R0GTQ8</accession>
<dbReference type="InterPro" id="IPR055314">
    <property type="entry name" value="At2g29880-like"/>
</dbReference>
<evidence type="ECO:0000313" key="3">
    <source>
        <dbReference type="Proteomes" id="UP000029121"/>
    </source>
</evidence>